<gene>
    <name evidence="5" type="ORF">HYG87_08700</name>
</gene>
<protein>
    <submittedName>
        <fullName evidence="5">P-loop NTPase</fullName>
    </submittedName>
</protein>
<feature type="domain" description="CobQ/CobB/MinD/ParA nucleotide binding" evidence="4">
    <location>
        <begin position="5"/>
        <end position="212"/>
    </location>
</feature>
<dbReference type="Proteomes" id="UP000681041">
    <property type="component" value="Chromosome"/>
</dbReference>
<dbReference type="GO" id="GO:0005829">
    <property type="term" value="C:cytosol"/>
    <property type="evidence" value="ECO:0007669"/>
    <property type="project" value="TreeGrafter"/>
</dbReference>
<dbReference type="InterPro" id="IPR027417">
    <property type="entry name" value="P-loop_NTPase"/>
</dbReference>
<accession>A0A8T8K7M2</accession>
<dbReference type="OrthoDB" id="31168at2157"/>
<dbReference type="SUPFAM" id="SSF52540">
    <property type="entry name" value="P-loop containing nucleoside triphosphate hydrolases"/>
    <property type="match status" value="1"/>
</dbReference>
<keyword evidence="2 3" id="KW-0067">ATP-binding</keyword>
<dbReference type="AlphaFoldDB" id="A0A8T8K7M2"/>
<reference evidence="5" key="1">
    <citation type="submission" date="2020-07" db="EMBL/GenBank/DDBJ databases">
        <title>Methanobacterium. sp. MethCan genome.</title>
        <authorList>
            <person name="Postec A."/>
            <person name="Quemeneur M."/>
        </authorList>
    </citation>
    <scope>NUCLEOTIDE SEQUENCE</scope>
    <source>
        <strain evidence="5">MethCAN</strain>
    </source>
</reference>
<dbReference type="PANTHER" id="PTHR43384:SF10">
    <property type="entry name" value="ATPASE INVOLVED IN CHROMOSOME PARTITIONING, PARA_MIND FAMILY"/>
    <property type="match status" value="1"/>
</dbReference>
<organism evidence="5 6">
    <name type="scientific">Methanobacterium alkalithermotolerans</name>
    <dbReference type="NCBI Taxonomy" id="2731220"/>
    <lineage>
        <taxon>Archaea</taxon>
        <taxon>Methanobacteriati</taxon>
        <taxon>Methanobacteriota</taxon>
        <taxon>Methanomada group</taxon>
        <taxon>Methanobacteria</taxon>
        <taxon>Methanobacteriales</taxon>
        <taxon>Methanobacteriaceae</taxon>
        <taxon>Methanobacterium</taxon>
    </lineage>
</organism>
<dbReference type="Gene3D" id="3.40.50.300">
    <property type="entry name" value="P-loop containing nucleotide triphosphate hydrolases"/>
    <property type="match status" value="1"/>
</dbReference>
<dbReference type="InterPro" id="IPR010224">
    <property type="entry name" value="MinD_archaea"/>
</dbReference>
<evidence type="ECO:0000256" key="3">
    <source>
        <dbReference type="PIRSR" id="PIRSR003092-1"/>
    </source>
</evidence>
<evidence type="ECO:0000256" key="2">
    <source>
        <dbReference type="ARBA" id="ARBA00022840"/>
    </source>
</evidence>
<dbReference type="KEGG" id="meme:HYG87_08700"/>
<name>A0A8T8K7M2_9EURY</name>
<dbReference type="PIRSF" id="PIRSF003092">
    <property type="entry name" value="MinD"/>
    <property type="match status" value="1"/>
</dbReference>
<evidence type="ECO:0000313" key="6">
    <source>
        <dbReference type="Proteomes" id="UP000681041"/>
    </source>
</evidence>
<evidence type="ECO:0000313" key="5">
    <source>
        <dbReference type="EMBL" id="QUH23832.1"/>
    </source>
</evidence>
<dbReference type="PANTHER" id="PTHR43384">
    <property type="entry name" value="SEPTUM SITE-DETERMINING PROTEIN MIND HOMOLOG, CHLOROPLASTIC-RELATED"/>
    <property type="match status" value="1"/>
</dbReference>
<keyword evidence="1 3" id="KW-0547">Nucleotide-binding</keyword>
<proteinExistence type="predicted"/>
<dbReference type="GO" id="GO:0009898">
    <property type="term" value="C:cytoplasmic side of plasma membrane"/>
    <property type="evidence" value="ECO:0007669"/>
    <property type="project" value="TreeGrafter"/>
</dbReference>
<keyword evidence="6" id="KW-1185">Reference proteome</keyword>
<dbReference type="GO" id="GO:0051782">
    <property type="term" value="P:negative regulation of cell division"/>
    <property type="evidence" value="ECO:0007669"/>
    <property type="project" value="TreeGrafter"/>
</dbReference>
<dbReference type="GO" id="GO:0005524">
    <property type="term" value="F:ATP binding"/>
    <property type="evidence" value="ECO:0007669"/>
    <property type="project" value="UniProtKB-KW"/>
</dbReference>
<sequence length="259" mass="27486">MTRVITIASGKGGVGKTTITANLGVALSTYGERTVVLDADIAMANLELILGMEGKSVTLHEVLAGEASIEDAIYEGPSGVRIVPAGISLEGLRNVKLDRLEETLSRLIEDTDILLIDAPAGLEKDALAALAAADELILVTTPEVPSISDALKTKIIATKLGVNILGVVINREQHDKTFLTVDEIETILEVPVISVIPDDPEVSRSAAFGEPIVIKNPKSQVTNSIMKLAADLVGEQYHPIEPDKKGVITKLIDGLMGRR</sequence>
<dbReference type="InterPro" id="IPR050625">
    <property type="entry name" value="ParA/MinD_ATPase"/>
</dbReference>
<dbReference type="GeneID" id="64820839"/>
<dbReference type="EMBL" id="CP058560">
    <property type="protein sequence ID" value="QUH23832.1"/>
    <property type="molecule type" value="Genomic_DNA"/>
</dbReference>
<evidence type="ECO:0000259" key="4">
    <source>
        <dbReference type="Pfam" id="PF01656"/>
    </source>
</evidence>
<dbReference type="InterPro" id="IPR025501">
    <property type="entry name" value="MinD_FleN"/>
</dbReference>
<dbReference type="InterPro" id="IPR002586">
    <property type="entry name" value="CobQ/CobB/MinD/ParA_Nub-bd_dom"/>
</dbReference>
<dbReference type="RefSeq" id="WP_211532789.1">
    <property type="nucleotide sequence ID" value="NZ_CP058560.1"/>
</dbReference>
<dbReference type="Pfam" id="PF01656">
    <property type="entry name" value="CbiA"/>
    <property type="match status" value="1"/>
</dbReference>
<evidence type="ECO:0000256" key="1">
    <source>
        <dbReference type="ARBA" id="ARBA00022741"/>
    </source>
</evidence>
<dbReference type="FunFam" id="3.40.50.300:FF:000285">
    <property type="entry name" value="Sporulation initiation inhibitor Soj"/>
    <property type="match status" value="1"/>
</dbReference>
<dbReference type="NCBIfam" id="TIGR01969">
    <property type="entry name" value="minD_arch"/>
    <property type="match status" value="1"/>
</dbReference>
<dbReference type="GO" id="GO:0016887">
    <property type="term" value="F:ATP hydrolysis activity"/>
    <property type="evidence" value="ECO:0007669"/>
    <property type="project" value="TreeGrafter"/>
</dbReference>
<feature type="binding site" evidence="3">
    <location>
        <begin position="11"/>
        <end position="18"/>
    </location>
    <ligand>
        <name>ATP</name>
        <dbReference type="ChEBI" id="CHEBI:30616"/>
    </ligand>
</feature>